<dbReference type="CDD" id="cd00180">
    <property type="entry name" value="PKc"/>
    <property type="match status" value="1"/>
</dbReference>
<dbReference type="InterPro" id="IPR000719">
    <property type="entry name" value="Prot_kinase_dom"/>
</dbReference>
<protein>
    <recommendedName>
        <fullName evidence="1">Protein kinase domain-containing protein</fullName>
    </recommendedName>
</protein>
<dbReference type="Proteomes" id="UP001470230">
    <property type="component" value="Unassembled WGS sequence"/>
</dbReference>
<dbReference type="InterPro" id="IPR052945">
    <property type="entry name" value="Mitotic_Regulator"/>
</dbReference>
<dbReference type="PROSITE" id="PS00108">
    <property type="entry name" value="PROTEIN_KINASE_ST"/>
    <property type="match status" value="1"/>
</dbReference>
<evidence type="ECO:0000313" key="2">
    <source>
        <dbReference type="EMBL" id="KAK8886501.1"/>
    </source>
</evidence>
<reference evidence="2 3" key="1">
    <citation type="submission" date="2024-04" db="EMBL/GenBank/DDBJ databases">
        <title>Tritrichomonas musculus Genome.</title>
        <authorList>
            <person name="Alves-Ferreira E."/>
            <person name="Grigg M."/>
            <person name="Lorenzi H."/>
            <person name="Galac M."/>
        </authorList>
    </citation>
    <scope>NUCLEOTIDE SEQUENCE [LARGE SCALE GENOMIC DNA]</scope>
    <source>
        <strain evidence="2 3">EAF2021</strain>
    </source>
</reference>
<accession>A0ABR2K6H4</accession>
<dbReference type="SMART" id="SM00671">
    <property type="entry name" value="SEL1"/>
    <property type="match status" value="4"/>
</dbReference>
<dbReference type="InterPro" id="IPR006597">
    <property type="entry name" value="Sel1-like"/>
</dbReference>
<comment type="caution">
    <text evidence="2">The sequence shown here is derived from an EMBL/GenBank/DDBJ whole genome shotgun (WGS) entry which is preliminary data.</text>
</comment>
<dbReference type="Gene3D" id="1.25.40.10">
    <property type="entry name" value="Tetratricopeptide repeat domain"/>
    <property type="match status" value="1"/>
</dbReference>
<dbReference type="EMBL" id="JAPFFF010000007">
    <property type="protein sequence ID" value="KAK8886501.1"/>
    <property type="molecule type" value="Genomic_DNA"/>
</dbReference>
<evidence type="ECO:0000259" key="1">
    <source>
        <dbReference type="PROSITE" id="PS50011"/>
    </source>
</evidence>
<proteinExistence type="predicted"/>
<dbReference type="PROSITE" id="PS50011">
    <property type="entry name" value="PROTEIN_KINASE_DOM"/>
    <property type="match status" value="1"/>
</dbReference>
<dbReference type="InterPro" id="IPR011990">
    <property type="entry name" value="TPR-like_helical_dom_sf"/>
</dbReference>
<gene>
    <name evidence="2" type="ORF">M9Y10_041964</name>
</gene>
<organism evidence="2 3">
    <name type="scientific">Tritrichomonas musculus</name>
    <dbReference type="NCBI Taxonomy" id="1915356"/>
    <lineage>
        <taxon>Eukaryota</taxon>
        <taxon>Metamonada</taxon>
        <taxon>Parabasalia</taxon>
        <taxon>Tritrichomonadida</taxon>
        <taxon>Tritrichomonadidae</taxon>
        <taxon>Tritrichomonas</taxon>
    </lineage>
</organism>
<dbReference type="InterPro" id="IPR008271">
    <property type="entry name" value="Ser/Thr_kinase_AS"/>
</dbReference>
<dbReference type="Pfam" id="PF00069">
    <property type="entry name" value="Pkinase"/>
    <property type="match status" value="1"/>
</dbReference>
<dbReference type="PANTHER" id="PTHR43628">
    <property type="entry name" value="ACTIVATOR OF C KINASE PROTEIN 1-RELATED"/>
    <property type="match status" value="1"/>
</dbReference>
<dbReference type="Gene3D" id="1.10.510.10">
    <property type="entry name" value="Transferase(Phosphotransferase) domain 1"/>
    <property type="match status" value="1"/>
</dbReference>
<feature type="domain" description="Protein kinase" evidence="1">
    <location>
        <begin position="313"/>
        <end position="563"/>
    </location>
</feature>
<name>A0ABR2K6H4_9EUKA</name>
<keyword evidence="3" id="KW-1185">Reference proteome</keyword>
<dbReference type="SUPFAM" id="SSF56112">
    <property type="entry name" value="Protein kinase-like (PK-like)"/>
    <property type="match status" value="1"/>
</dbReference>
<evidence type="ECO:0000313" key="3">
    <source>
        <dbReference type="Proteomes" id="UP001470230"/>
    </source>
</evidence>
<dbReference type="PANTHER" id="PTHR43628:SF1">
    <property type="entry name" value="CHITIN SYNTHASE REGULATORY FACTOR 2-RELATED"/>
    <property type="match status" value="1"/>
</dbReference>
<dbReference type="SUPFAM" id="SSF81901">
    <property type="entry name" value="HCP-like"/>
    <property type="match status" value="1"/>
</dbReference>
<sequence length="778" mass="92277">MNFCSIPPEYEEMKNQIQNEYIKKIYLDFKFLYFNPNSSTAKNIFHENQNNFQAFLINYLSRFRLIVYCISRSNDKSFQNDKNNILNLEKDSQIVICIEKECIIIEDMKISFYIQVFNLLNKSGIATLNISKNIIYTNETTEETKAKEEVKSFYKYFQKEIKKNLFVSRTILSIAGFLIRRYYYPTEYFKDPSFFHLFDDFKQKEFEIKSQIEDFLFSKKKEETDLSQLNFLFDLGNFDLSFNMINLMDKIYKSINHLRTKFPLLADIQEISKPEYCGSKNIYKILNKIIYQTFSINNSNNKNCLHDFYEKDFIILRTLASTKSSAIYLALHLKTFYILMLKKINYPKHLSKEIQHEIYFCENYSHRCLVKFYGFLKNGNSIIGFIYEFMSNDTLKSFYSTHKDKLNDIYSIMTINRIIQGIDFLHKNNLIHRDLKPLNILIDHDYLPYISDFETIRHPIDKNEDPENNEMTNDIGSLIYSSPEQYYGREISFPTDIYSFGLIIYFIYEKKNMFCFNPYQNNIGVSSYHLSTKSKYINRLFQECIKEEAIKRPTINIIINDFVKEINYLGYYEDFLFESDSKYHQAIFVQFLYENFILQKNVSYLLQTNMKLILCFYRLNIMKNKGNISELYFELGNLYAEGNLTSVDLQKAKFFFEISAELNNSYALMKLSSLFSNGIGVEKNCTKSIEYLKLSAQQYNSDALFQLGNMYEYGIDVEQNYSKAIRYYELAAQQDDSEAFLHLGNLYEKGIGVKQNYTKAIKYYEVAAEQDDSTALYN</sequence>
<dbReference type="Pfam" id="PF08238">
    <property type="entry name" value="Sel1"/>
    <property type="match status" value="4"/>
</dbReference>
<dbReference type="InterPro" id="IPR011009">
    <property type="entry name" value="Kinase-like_dom_sf"/>
</dbReference>
<dbReference type="SMART" id="SM00220">
    <property type="entry name" value="S_TKc"/>
    <property type="match status" value="1"/>
</dbReference>